<sequence length="74" mass="8846">MLIPVRCFTCNKEISSKWEAYQYLIKTENTEAEALNELDIKRYCCRRMFLGNAEIINKLVKFDVARDVHFRNEL</sequence>
<organism evidence="8 9">
    <name type="scientific">Vairimorpha necatrix</name>
    <dbReference type="NCBI Taxonomy" id="6039"/>
    <lineage>
        <taxon>Eukaryota</taxon>
        <taxon>Fungi</taxon>
        <taxon>Fungi incertae sedis</taxon>
        <taxon>Microsporidia</taxon>
        <taxon>Nosematidae</taxon>
        <taxon>Vairimorpha</taxon>
    </lineage>
</organism>
<dbReference type="Proteomes" id="UP001334084">
    <property type="component" value="Chromosome 5"/>
</dbReference>
<keyword evidence="5" id="KW-0862">Zinc</keyword>
<evidence type="ECO:0000256" key="3">
    <source>
        <dbReference type="ARBA" id="ARBA00022478"/>
    </source>
</evidence>
<dbReference type="InterPro" id="IPR000268">
    <property type="entry name" value="RPABC5/Rpb10"/>
</dbReference>
<dbReference type="PANTHER" id="PTHR23431:SF3">
    <property type="entry name" value="DNA-DIRECTED RNA POLYMERASES I, II, AND III SUBUNIT RPABC5"/>
    <property type="match status" value="1"/>
</dbReference>
<evidence type="ECO:0000256" key="1">
    <source>
        <dbReference type="ARBA" id="ARBA00004123"/>
    </source>
</evidence>
<evidence type="ECO:0000313" key="9">
    <source>
        <dbReference type="Proteomes" id="UP001334084"/>
    </source>
</evidence>
<evidence type="ECO:0000256" key="7">
    <source>
        <dbReference type="ARBA" id="ARBA00025720"/>
    </source>
</evidence>
<keyword evidence="6" id="KW-0804">Transcription</keyword>
<dbReference type="AlphaFoldDB" id="A0AAX4JCQ2"/>
<dbReference type="SUPFAM" id="SSF46924">
    <property type="entry name" value="RNA polymerase subunit RPB10"/>
    <property type="match status" value="1"/>
</dbReference>
<dbReference type="EMBL" id="CP142730">
    <property type="protein sequence ID" value="WUR03628.1"/>
    <property type="molecule type" value="Genomic_DNA"/>
</dbReference>
<gene>
    <name evidence="8" type="ORF">VNE69_05217</name>
</gene>
<dbReference type="GO" id="GO:0005665">
    <property type="term" value="C:RNA polymerase II, core complex"/>
    <property type="evidence" value="ECO:0007669"/>
    <property type="project" value="UniProtKB-ARBA"/>
</dbReference>
<dbReference type="GO" id="GO:0005666">
    <property type="term" value="C:RNA polymerase III complex"/>
    <property type="evidence" value="ECO:0007669"/>
    <property type="project" value="TreeGrafter"/>
</dbReference>
<evidence type="ECO:0000313" key="8">
    <source>
        <dbReference type="EMBL" id="WUR03628.1"/>
    </source>
</evidence>
<dbReference type="GO" id="GO:0042797">
    <property type="term" value="P:tRNA transcription by RNA polymerase III"/>
    <property type="evidence" value="ECO:0007669"/>
    <property type="project" value="TreeGrafter"/>
</dbReference>
<keyword evidence="9" id="KW-1185">Reference proteome</keyword>
<dbReference type="KEGG" id="vnx:VNE69_05217"/>
<comment type="subcellular location">
    <subcellularLocation>
        <location evidence="1">Nucleus</location>
    </subcellularLocation>
</comment>
<dbReference type="GO" id="GO:0006366">
    <property type="term" value="P:transcription by RNA polymerase II"/>
    <property type="evidence" value="ECO:0007669"/>
    <property type="project" value="TreeGrafter"/>
</dbReference>
<comment type="similarity">
    <text evidence="7">Belongs to the archaeal Rpo10/eukaryotic RPB10 RNA polymerase subunit family.</text>
</comment>
<proteinExistence type="inferred from homology"/>
<dbReference type="Pfam" id="PF01194">
    <property type="entry name" value="RNA_pol_N"/>
    <property type="match status" value="1"/>
</dbReference>
<dbReference type="InterPro" id="IPR023580">
    <property type="entry name" value="RNA_pol_su_RPB10"/>
</dbReference>
<dbReference type="Gene3D" id="1.10.10.60">
    <property type="entry name" value="Homeodomain-like"/>
    <property type="match status" value="1"/>
</dbReference>
<dbReference type="GeneID" id="90541441"/>
<dbReference type="RefSeq" id="XP_065329773.1">
    <property type="nucleotide sequence ID" value="XM_065473701.1"/>
</dbReference>
<dbReference type="GO" id="GO:0003899">
    <property type="term" value="F:DNA-directed RNA polymerase activity"/>
    <property type="evidence" value="ECO:0007669"/>
    <property type="project" value="InterPro"/>
</dbReference>
<evidence type="ECO:0000256" key="2">
    <source>
        <dbReference type="ARBA" id="ARBA00020813"/>
    </source>
</evidence>
<dbReference type="PIRSF" id="PIRSF005653">
    <property type="entry name" value="RNA_pol_N/8_sub"/>
    <property type="match status" value="1"/>
</dbReference>
<evidence type="ECO:0000256" key="5">
    <source>
        <dbReference type="ARBA" id="ARBA00022833"/>
    </source>
</evidence>
<keyword evidence="3 8" id="KW-0240">DNA-directed RNA polymerase</keyword>
<protein>
    <recommendedName>
        <fullName evidence="2">DNA-directed RNA polymerases I, II, and III subunit RPABC5</fullName>
    </recommendedName>
</protein>
<evidence type="ECO:0000256" key="4">
    <source>
        <dbReference type="ARBA" id="ARBA00022723"/>
    </source>
</evidence>
<dbReference type="GO" id="GO:0006360">
    <property type="term" value="P:transcription by RNA polymerase I"/>
    <property type="evidence" value="ECO:0007669"/>
    <property type="project" value="TreeGrafter"/>
</dbReference>
<dbReference type="NCBIfam" id="NF003089">
    <property type="entry name" value="PRK04016.1"/>
    <property type="match status" value="1"/>
</dbReference>
<dbReference type="GO" id="GO:0008270">
    <property type="term" value="F:zinc ion binding"/>
    <property type="evidence" value="ECO:0007669"/>
    <property type="project" value="TreeGrafter"/>
</dbReference>
<keyword evidence="4" id="KW-0479">Metal-binding</keyword>
<evidence type="ECO:0000256" key="6">
    <source>
        <dbReference type="ARBA" id="ARBA00023163"/>
    </source>
</evidence>
<dbReference type="FunFam" id="1.10.10.60:FF:000024">
    <property type="entry name" value="DNA-directed RNA polymerases I, II, and III subunit"/>
    <property type="match status" value="1"/>
</dbReference>
<reference evidence="8" key="1">
    <citation type="journal article" date="2024" name="BMC Genomics">
        <title>Functional annotation of a divergent genome using sequence and structure-based similarity.</title>
        <authorList>
            <person name="Svedberg D."/>
            <person name="Winiger R.R."/>
            <person name="Berg A."/>
            <person name="Sharma H."/>
            <person name="Tellgren-Roth C."/>
            <person name="Debrunner-Vossbrinck B.A."/>
            <person name="Vossbrinck C.R."/>
            <person name="Barandun J."/>
        </authorList>
    </citation>
    <scope>NUCLEOTIDE SEQUENCE</scope>
    <source>
        <strain evidence="8">Illinois isolate</strain>
    </source>
</reference>
<dbReference type="PANTHER" id="PTHR23431">
    <property type="entry name" value="DNA-DIRECTED RNA POLYMERASES I, II, AND III SUBUNIT RPABC5 FAMILY MEMBER"/>
    <property type="match status" value="1"/>
</dbReference>
<dbReference type="GO" id="GO:0003677">
    <property type="term" value="F:DNA binding"/>
    <property type="evidence" value="ECO:0007669"/>
    <property type="project" value="InterPro"/>
</dbReference>
<accession>A0AAX4JCQ2</accession>
<dbReference type="GO" id="GO:0005736">
    <property type="term" value="C:RNA polymerase I complex"/>
    <property type="evidence" value="ECO:0007669"/>
    <property type="project" value="TreeGrafter"/>
</dbReference>
<name>A0AAX4JCQ2_9MICR</name>